<reference evidence="1 2" key="1">
    <citation type="submission" date="2019-05" db="EMBL/GenBank/DDBJ databases">
        <title>Another draft genome of Portunus trituberculatus and its Hox gene families provides insights of decapod evolution.</title>
        <authorList>
            <person name="Jeong J.-H."/>
            <person name="Song I."/>
            <person name="Kim S."/>
            <person name="Choi T."/>
            <person name="Kim D."/>
            <person name="Ryu S."/>
            <person name="Kim W."/>
        </authorList>
    </citation>
    <scope>NUCLEOTIDE SEQUENCE [LARGE SCALE GENOMIC DNA]</scope>
    <source>
        <tissue evidence="1">Muscle</tissue>
    </source>
</reference>
<gene>
    <name evidence="1" type="ORF">E2C01_016784</name>
</gene>
<evidence type="ECO:0000313" key="2">
    <source>
        <dbReference type="Proteomes" id="UP000324222"/>
    </source>
</evidence>
<comment type="caution">
    <text evidence="1">The sequence shown here is derived from an EMBL/GenBank/DDBJ whole genome shotgun (WGS) entry which is preliminary data.</text>
</comment>
<dbReference type="Proteomes" id="UP000324222">
    <property type="component" value="Unassembled WGS sequence"/>
</dbReference>
<keyword evidence="2" id="KW-1185">Reference proteome</keyword>
<organism evidence="1 2">
    <name type="scientific">Portunus trituberculatus</name>
    <name type="common">Swimming crab</name>
    <name type="synonym">Neptunus trituberculatus</name>
    <dbReference type="NCBI Taxonomy" id="210409"/>
    <lineage>
        <taxon>Eukaryota</taxon>
        <taxon>Metazoa</taxon>
        <taxon>Ecdysozoa</taxon>
        <taxon>Arthropoda</taxon>
        <taxon>Crustacea</taxon>
        <taxon>Multicrustacea</taxon>
        <taxon>Malacostraca</taxon>
        <taxon>Eumalacostraca</taxon>
        <taxon>Eucarida</taxon>
        <taxon>Decapoda</taxon>
        <taxon>Pleocyemata</taxon>
        <taxon>Brachyura</taxon>
        <taxon>Eubrachyura</taxon>
        <taxon>Portunoidea</taxon>
        <taxon>Portunidae</taxon>
        <taxon>Portuninae</taxon>
        <taxon>Portunus</taxon>
    </lineage>
</organism>
<evidence type="ECO:0000313" key="1">
    <source>
        <dbReference type="EMBL" id="MPC23723.1"/>
    </source>
</evidence>
<sequence>MRLGGDMDPNMGTTINKTACATNGWKLNSASNTLQVTYKRCRPGHKKKYILEVL</sequence>
<proteinExistence type="predicted"/>
<accession>A0A5B7DRV3</accession>
<name>A0A5B7DRV3_PORTR</name>
<dbReference type="EMBL" id="VSRR010001245">
    <property type="protein sequence ID" value="MPC23723.1"/>
    <property type="molecule type" value="Genomic_DNA"/>
</dbReference>
<protein>
    <submittedName>
        <fullName evidence="1">Uncharacterized protein</fullName>
    </submittedName>
</protein>
<dbReference type="AlphaFoldDB" id="A0A5B7DRV3"/>